<dbReference type="InterPro" id="IPR019962">
    <property type="entry name" value="CHP03663"/>
</dbReference>
<organism evidence="2 3">
    <name type="scientific">Halobium palmae</name>
    <dbReference type="NCBI Taxonomy" id="1776492"/>
    <lineage>
        <taxon>Archaea</taxon>
        <taxon>Methanobacteriati</taxon>
        <taxon>Methanobacteriota</taxon>
        <taxon>Stenosarchaea group</taxon>
        <taxon>Halobacteria</taxon>
        <taxon>Halobacteriales</taxon>
        <taxon>Haloferacaceae</taxon>
        <taxon>Halobium</taxon>
    </lineage>
</organism>
<sequence length="133" mass="14722">MSSAPLRRLRDRERDGVLPILVAVTVVALLARLYALGWRVAHQDEGRVGSWILHYVEYGEWQYRAIIHGPFLPHVNGVVFSLFGASGLLLLLPLEGLEFSLLAGVALVLSMYWIADGMRGGEVNGCPVDVVRR</sequence>
<gene>
    <name evidence="2" type="ORF">ACFQE1_10400</name>
</gene>
<comment type="caution">
    <text evidence="2">The sequence shown here is derived from an EMBL/GenBank/DDBJ whole genome shotgun (WGS) entry which is preliminary data.</text>
</comment>
<evidence type="ECO:0000313" key="2">
    <source>
        <dbReference type="EMBL" id="MFC6724776.1"/>
    </source>
</evidence>
<dbReference type="AlphaFoldDB" id="A0ABD5RZL6"/>
<dbReference type="Proteomes" id="UP001596328">
    <property type="component" value="Unassembled WGS sequence"/>
</dbReference>
<dbReference type="EMBL" id="JBHSWU010000275">
    <property type="protein sequence ID" value="MFC6724776.1"/>
    <property type="molecule type" value="Genomic_DNA"/>
</dbReference>
<reference evidence="2 3" key="1">
    <citation type="journal article" date="2019" name="Int. J. Syst. Evol. Microbiol.">
        <title>The Global Catalogue of Microorganisms (GCM) 10K type strain sequencing project: providing services to taxonomists for standard genome sequencing and annotation.</title>
        <authorList>
            <consortium name="The Broad Institute Genomics Platform"/>
            <consortium name="The Broad Institute Genome Sequencing Center for Infectious Disease"/>
            <person name="Wu L."/>
            <person name="Ma J."/>
        </authorList>
    </citation>
    <scope>NUCLEOTIDE SEQUENCE [LARGE SCALE GENOMIC DNA]</scope>
    <source>
        <strain evidence="2 3">NBRC 111368</strain>
    </source>
</reference>
<feature type="transmembrane region" description="Helical" evidence="1">
    <location>
        <begin position="16"/>
        <end position="35"/>
    </location>
</feature>
<dbReference type="PANTHER" id="PTHR41710:SF2">
    <property type="entry name" value="GLYCOSYL TRANSFERASE FAMILY 39_83 DOMAIN-CONTAINING PROTEIN"/>
    <property type="match status" value="1"/>
</dbReference>
<protein>
    <submittedName>
        <fullName evidence="2">Uncharacterized protein</fullName>
    </submittedName>
</protein>
<keyword evidence="1" id="KW-0472">Membrane</keyword>
<evidence type="ECO:0000313" key="3">
    <source>
        <dbReference type="Proteomes" id="UP001596328"/>
    </source>
</evidence>
<name>A0ABD5RZL6_9EURY</name>
<proteinExistence type="predicted"/>
<keyword evidence="1" id="KW-0812">Transmembrane</keyword>
<keyword evidence="1" id="KW-1133">Transmembrane helix</keyword>
<dbReference type="PANTHER" id="PTHR41710">
    <property type="entry name" value="GLYCOSYL TRANSFERASE, FAMILY 39"/>
    <property type="match status" value="1"/>
</dbReference>
<keyword evidence="3" id="KW-1185">Reference proteome</keyword>
<evidence type="ECO:0000256" key="1">
    <source>
        <dbReference type="SAM" id="Phobius"/>
    </source>
</evidence>
<accession>A0ABD5RZL6</accession>